<name>A0A6N8G0R1_9CHRO</name>
<dbReference type="Gene3D" id="1.10.10.10">
    <property type="entry name" value="Winged helix-like DNA-binding domain superfamily/Winged helix DNA-binding domain"/>
    <property type="match status" value="1"/>
</dbReference>
<evidence type="ECO:0000313" key="9">
    <source>
        <dbReference type="EMBL" id="MUL37736.1"/>
    </source>
</evidence>
<dbReference type="NCBIfam" id="TIGR02937">
    <property type="entry name" value="sigma70-ECF"/>
    <property type="match status" value="1"/>
</dbReference>
<dbReference type="InterPro" id="IPR007627">
    <property type="entry name" value="RNA_pol_sigma70_r2"/>
</dbReference>
<protein>
    <recommendedName>
        <fullName evidence="7">RNA polymerase sigma factor</fullName>
    </recommendedName>
</protein>
<comment type="similarity">
    <text evidence="6">Belongs to the ClpX chaperone family.</text>
</comment>
<evidence type="ECO:0000256" key="4">
    <source>
        <dbReference type="ARBA" id="ARBA00023125"/>
    </source>
</evidence>
<keyword evidence="3 7" id="KW-0731">Sigma factor</keyword>
<keyword evidence="6" id="KW-0479">Metal-binding</keyword>
<dbReference type="SUPFAM" id="SSF57716">
    <property type="entry name" value="Glucocorticoid receptor-like (DNA-binding domain)"/>
    <property type="match status" value="1"/>
</dbReference>
<reference evidence="9 10" key="1">
    <citation type="journal article" date="2019" name="Front. Microbiol.">
        <title>Genomic Features for Desiccation Tolerance and Sugar Biosynthesis in the Extremophile Gloeocapsopsis sp. UTEX B3054.</title>
        <authorList>
            <person name="Urrejola C."/>
            <person name="Alcorta J."/>
            <person name="Salas L."/>
            <person name="Vasquez M."/>
            <person name="Polz M.F."/>
            <person name="Vicuna R."/>
            <person name="Diez B."/>
        </authorList>
    </citation>
    <scope>NUCLEOTIDE SEQUENCE [LARGE SCALE GENOMIC DNA]</scope>
    <source>
        <strain evidence="9 10">1H9</strain>
    </source>
</reference>
<dbReference type="PANTHER" id="PTHR43133">
    <property type="entry name" value="RNA POLYMERASE ECF-TYPE SIGMA FACTO"/>
    <property type="match status" value="1"/>
</dbReference>
<organism evidence="9 10">
    <name type="scientific">Gloeocapsopsis dulcis AAB1 = 1H9</name>
    <dbReference type="NCBI Taxonomy" id="1433147"/>
    <lineage>
        <taxon>Bacteria</taxon>
        <taxon>Bacillati</taxon>
        <taxon>Cyanobacteriota</taxon>
        <taxon>Cyanophyceae</taxon>
        <taxon>Oscillatoriophycideae</taxon>
        <taxon>Chroococcales</taxon>
        <taxon>Chroococcaceae</taxon>
        <taxon>Gloeocapsopsis</taxon>
        <taxon>Gloeocapsopsis dulcis</taxon>
    </lineage>
</organism>
<feature type="binding site" evidence="6">
    <location>
        <position position="227"/>
    </location>
    <ligand>
        <name>Zn(2+)</name>
        <dbReference type="ChEBI" id="CHEBI:29105"/>
    </ligand>
</feature>
<gene>
    <name evidence="9" type="ORF">BWI75_15730</name>
</gene>
<dbReference type="PROSITE" id="PS01063">
    <property type="entry name" value="SIGMA70_ECF"/>
    <property type="match status" value="1"/>
</dbReference>
<keyword evidence="6" id="KW-0862">Zinc</keyword>
<feature type="binding site" evidence="6">
    <location>
        <position position="246"/>
    </location>
    <ligand>
        <name>Zn(2+)</name>
        <dbReference type="ChEBI" id="CHEBI:29105"/>
    </ligand>
</feature>
<evidence type="ECO:0000259" key="8">
    <source>
        <dbReference type="PROSITE" id="PS51902"/>
    </source>
</evidence>
<dbReference type="InterPro" id="IPR039425">
    <property type="entry name" value="RNA_pol_sigma-70-like"/>
</dbReference>
<dbReference type="SUPFAM" id="SSF88659">
    <property type="entry name" value="Sigma3 and sigma4 domains of RNA polymerase sigma factors"/>
    <property type="match status" value="1"/>
</dbReference>
<keyword evidence="5 7" id="KW-0804">Transcription</keyword>
<dbReference type="InterPro" id="IPR000838">
    <property type="entry name" value="RNA_pol_sigma70_ECF_CS"/>
</dbReference>
<dbReference type="EMBL" id="NAPY01000026">
    <property type="protein sequence ID" value="MUL37736.1"/>
    <property type="molecule type" value="Genomic_DNA"/>
</dbReference>
<comment type="caution">
    <text evidence="9">The sequence shown here is derived from an EMBL/GenBank/DDBJ whole genome shotgun (WGS) entry which is preliminary data.</text>
</comment>
<feature type="binding site" evidence="6">
    <location>
        <position position="249"/>
    </location>
    <ligand>
        <name>Zn(2+)</name>
        <dbReference type="ChEBI" id="CHEBI:29105"/>
    </ligand>
</feature>
<sequence>MFSEESVSEPSDLELVFLSRQGNKAAFGQLMLRYKPMAQRLAKRAIGNEDLAQELVQDAMLQAYLSLKKLNDPTRFKSWLYGIVLNVCRNDLRRRKVVCFSLEAMVGNLVDEPPPIAGSSPDPQLVAEQEELYAALLEAVDTLSPKNRSAILLFYHEQFSLQEVANCLNISVSAVKGRLHKSRHQLRNQLSLLQDQIQPNSLQEIKTMTINTSAQTKPELELCCSFCHKSQEQVDILIAGPGVFICDRCVDICNQIISGEIPPSPVTQAEVEKLMDSGKLSD</sequence>
<dbReference type="GO" id="GO:0008270">
    <property type="term" value="F:zinc ion binding"/>
    <property type="evidence" value="ECO:0007669"/>
    <property type="project" value="UniProtKB-UniRule"/>
</dbReference>
<dbReference type="GO" id="GO:0006457">
    <property type="term" value="P:protein folding"/>
    <property type="evidence" value="ECO:0007669"/>
    <property type="project" value="UniProtKB-UniRule"/>
</dbReference>
<dbReference type="GO" id="GO:0046983">
    <property type="term" value="F:protein dimerization activity"/>
    <property type="evidence" value="ECO:0007669"/>
    <property type="project" value="UniProtKB-UniRule"/>
</dbReference>
<dbReference type="GO" id="GO:0051082">
    <property type="term" value="F:unfolded protein binding"/>
    <property type="evidence" value="ECO:0007669"/>
    <property type="project" value="UniProtKB-UniRule"/>
</dbReference>
<dbReference type="InterPro" id="IPR013324">
    <property type="entry name" value="RNA_pol_sigma_r3/r4-like"/>
</dbReference>
<dbReference type="Gene3D" id="6.20.220.10">
    <property type="entry name" value="ClpX chaperone, C4-type zinc finger domain"/>
    <property type="match status" value="1"/>
</dbReference>
<keyword evidence="6" id="KW-0143">Chaperone</keyword>
<dbReference type="CDD" id="cd06171">
    <property type="entry name" value="Sigma70_r4"/>
    <property type="match status" value="1"/>
</dbReference>
<dbReference type="SMART" id="SM00994">
    <property type="entry name" value="zf-C4_ClpX"/>
    <property type="match status" value="1"/>
</dbReference>
<dbReference type="InterPro" id="IPR014284">
    <property type="entry name" value="RNA_pol_sigma-70_dom"/>
</dbReference>
<feature type="domain" description="ClpX-type ZB" evidence="8">
    <location>
        <begin position="212"/>
        <end position="265"/>
    </location>
</feature>
<dbReference type="GO" id="GO:0016987">
    <property type="term" value="F:sigma factor activity"/>
    <property type="evidence" value="ECO:0007669"/>
    <property type="project" value="UniProtKB-KW"/>
</dbReference>
<evidence type="ECO:0000256" key="7">
    <source>
        <dbReference type="RuleBase" id="RU000716"/>
    </source>
</evidence>
<evidence type="ECO:0000256" key="2">
    <source>
        <dbReference type="ARBA" id="ARBA00023015"/>
    </source>
</evidence>
<evidence type="ECO:0000256" key="6">
    <source>
        <dbReference type="PROSITE-ProRule" id="PRU01250"/>
    </source>
</evidence>
<dbReference type="PANTHER" id="PTHR43133:SF8">
    <property type="entry name" value="RNA POLYMERASE SIGMA FACTOR HI_1459-RELATED"/>
    <property type="match status" value="1"/>
</dbReference>
<dbReference type="Pfam" id="PF08281">
    <property type="entry name" value="Sigma70_r4_2"/>
    <property type="match status" value="1"/>
</dbReference>
<accession>A0A6N8G0R1</accession>
<dbReference type="InterPro" id="IPR038366">
    <property type="entry name" value="Znf_CppX_C4_sf"/>
</dbReference>
<comment type="similarity">
    <text evidence="1 7">Belongs to the sigma-70 factor family. ECF subfamily.</text>
</comment>
<evidence type="ECO:0000256" key="1">
    <source>
        <dbReference type="ARBA" id="ARBA00010641"/>
    </source>
</evidence>
<dbReference type="InterPro" id="IPR010603">
    <property type="entry name" value="Znf_CppX_C4"/>
</dbReference>
<evidence type="ECO:0000256" key="3">
    <source>
        <dbReference type="ARBA" id="ARBA00023082"/>
    </source>
</evidence>
<dbReference type="Pfam" id="PF04542">
    <property type="entry name" value="Sigma70_r2"/>
    <property type="match status" value="1"/>
</dbReference>
<dbReference type="Pfam" id="PF06689">
    <property type="entry name" value="zf-C4_ClpX"/>
    <property type="match status" value="1"/>
</dbReference>
<dbReference type="GO" id="GO:0003677">
    <property type="term" value="F:DNA binding"/>
    <property type="evidence" value="ECO:0007669"/>
    <property type="project" value="UniProtKB-KW"/>
</dbReference>
<dbReference type="InterPro" id="IPR036388">
    <property type="entry name" value="WH-like_DNA-bd_sf"/>
</dbReference>
<dbReference type="SUPFAM" id="SSF88946">
    <property type="entry name" value="Sigma2 domain of RNA polymerase sigma factors"/>
    <property type="match status" value="1"/>
</dbReference>
<dbReference type="InterPro" id="IPR059188">
    <property type="entry name" value="Znf_CLPX-like"/>
</dbReference>
<keyword evidence="10" id="KW-1185">Reference proteome</keyword>
<dbReference type="GO" id="GO:0006352">
    <property type="term" value="P:DNA-templated transcription initiation"/>
    <property type="evidence" value="ECO:0007669"/>
    <property type="project" value="InterPro"/>
</dbReference>
<keyword evidence="2 7" id="KW-0805">Transcription regulation</keyword>
<feature type="binding site" evidence="6">
    <location>
        <position position="224"/>
    </location>
    <ligand>
        <name>Zn(2+)</name>
        <dbReference type="ChEBI" id="CHEBI:29105"/>
    </ligand>
</feature>
<dbReference type="PROSITE" id="PS51902">
    <property type="entry name" value="CLPX_ZB"/>
    <property type="match status" value="1"/>
</dbReference>
<evidence type="ECO:0000313" key="10">
    <source>
        <dbReference type="Proteomes" id="UP000441797"/>
    </source>
</evidence>
<dbReference type="GO" id="GO:0006950">
    <property type="term" value="P:response to stress"/>
    <property type="evidence" value="ECO:0007669"/>
    <property type="project" value="UniProtKB-ARBA"/>
</dbReference>
<dbReference type="OrthoDB" id="9784984at2"/>
<dbReference type="Gene3D" id="1.10.1740.10">
    <property type="match status" value="1"/>
</dbReference>
<dbReference type="Proteomes" id="UP000441797">
    <property type="component" value="Unassembled WGS sequence"/>
</dbReference>
<dbReference type="AlphaFoldDB" id="A0A6N8G0R1"/>
<evidence type="ECO:0000256" key="5">
    <source>
        <dbReference type="ARBA" id="ARBA00023163"/>
    </source>
</evidence>
<dbReference type="InterPro" id="IPR013249">
    <property type="entry name" value="RNA_pol_sigma70_r4_t2"/>
</dbReference>
<dbReference type="InterPro" id="IPR013325">
    <property type="entry name" value="RNA_pol_sigma_r2"/>
</dbReference>
<proteinExistence type="inferred from homology"/>
<keyword evidence="4 7" id="KW-0238">DNA-binding</keyword>